<dbReference type="PROSITE" id="PS51257">
    <property type="entry name" value="PROKAR_LIPOPROTEIN"/>
    <property type="match status" value="1"/>
</dbReference>
<dbReference type="OrthoDB" id="672279at2"/>
<reference evidence="1 2" key="1">
    <citation type="submission" date="2018-01" db="EMBL/GenBank/DDBJ databases">
        <title>A novel member of the phylum Bacteroidetes isolated from glacier ice.</title>
        <authorList>
            <person name="Liu Q."/>
            <person name="Xin Y.-H."/>
        </authorList>
    </citation>
    <scope>NUCLEOTIDE SEQUENCE [LARGE SCALE GENOMIC DNA]</scope>
    <source>
        <strain evidence="1 2">RB1R16</strain>
    </source>
</reference>
<dbReference type="Proteomes" id="UP000239872">
    <property type="component" value="Unassembled WGS sequence"/>
</dbReference>
<name>A0A2S7T2R9_9BACT</name>
<protein>
    <submittedName>
        <fullName evidence="1">Uncharacterized protein</fullName>
    </submittedName>
</protein>
<dbReference type="EMBL" id="PPSL01000001">
    <property type="protein sequence ID" value="PQJ13095.1"/>
    <property type="molecule type" value="Genomic_DNA"/>
</dbReference>
<comment type="caution">
    <text evidence="1">The sequence shown here is derived from an EMBL/GenBank/DDBJ whole genome shotgun (WGS) entry which is preliminary data.</text>
</comment>
<keyword evidence="2" id="KW-1185">Reference proteome</keyword>
<dbReference type="RefSeq" id="WP_105037979.1">
    <property type="nucleotide sequence ID" value="NZ_PPSL01000001.1"/>
</dbReference>
<evidence type="ECO:0000313" key="2">
    <source>
        <dbReference type="Proteomes" id="UP000239872"/>
    </source>
</evidence>
<dbReference type="AlphaFoldDB" id="A0A2S7T2R9"/>
<evidence type="ECO:0000313" key="1">
    <source>
        <dbReference type="EMBL" id="PQJ13095.1"/>
    </source>
</evidence>
<organism evidence="1 2">
    <name type="scientific">Flavipsychrobacter stenotrophus</name>
    <dbReference type="NCBI Taxonomy" id="2077091"/>
    <lineage>
        <taxon>Bacteria</taxon>
        <taxon>Pseudomonadati</taxon>
        <taxon>Bacteroidota</taxon>
        <taxon>Chitinophagia</taxon>
        <taxon>Chitinophagales</taxon>
        <taxon>Chitinophagaceae</taxon>
        <taxon>Flavipsychrobacter</taxon>
    </lineage>
</organism>
<accession>A0A2S7T2R9</accession>
<gene>
    <name evidence="1" type="ORF">CJD36_004955</name>
</gene>
<proteinExistence type="predicted"/>
<sequence>MKKIILMCSVAMVALTAGCKKVKDLADISVDIPYTQQVTVPPVDGYTFGFPLPAGGVNLPFPAFAVPTNSKSYLDQYHTTSAKVRKVDLKGLTIQLTAPASQNFDFLDTVQLFIAAPSQPEVLVAYGYNIPKSQTIFVMTTNSDVNLKDYFLQDTMYFRTNMHVNAVPAPGAQMNIKSVFNLVANPLY</sequence>